<dbReference type="STRING" id="1184151.AW736_11105"/>
<feature type="region of interest" description="Disordered" evidence="1">
    <location>
        <begin position="73"/>
        <end position="99"/>
    </location>
</feature>
<dbReference type="EMBL" id="LRRQ01000076">
    <property type="protein sequence ID" value="OAM89860.1"/>
    <property type="molecule type" value="Genomic_DNA"/>
</dbReference>
<evidence type="ECO:0000313" key="3">
    <source>
        <dbReference type="Proteomes" id="UP000078486"/>
    </source>
</evidence>
<protein>
    <submittedName>
        <fullName evidence="2">Uncharacterized protein</fullName>
    </submittedName>
</protein>
<evidence type="ECO:0000256" key="1">
    <source>
        <dbReference type="SAM" id="MobiDB-lite"/>
    </source>
</evidence>
<dbReference type="Proteomes" id="UP000078486">
    <property type="component" value="Unassembled WGS sequence"/>
</dbReference>
<accession>A0A178IIY5</accession>
<evidence type="ECO:0000313" key="2">
    <source>
        <dbReference type="EMBL" id="OAM89860.1"/>
    </source>
</evidence>
<keyword evidence="3" id="KW-1185">Reference proteome</keyword>
<gene>
    <name evidence="2" type="ORF">AW736_11105</name>
</gene>
<dbReference type="AlphaFoldDB" id="A0A178IIY5"/>
<organism evidence="2 3">
    <name type="scientific">Termitidicoccus mucosus</name>
    <dbReference type="NCBI Taxonomy" id="1184151"/>
    <lineage>
        <taxon>Bacteria</taxon>
        <taxon>Pseudomonadati</taxon>
        <taxon>Verrucomicrobiota</taxon>
        <taxon>Opitutia</taxon>
        <taxon>Opitutales</taxon>
        <taxon>Opitutaceae</taxon>
        <taxon>Termitidicoccus</taxon>
    </lineage>
</organism>
<proteinExistence type="predicted"/>
<reference evidence="2 3" key="1">
    <citation type="submission" date="2016-01" db="EMBL/GenBank/DDBJ databases">
        <title>High potential of lignocellulose degradation of a new Verrucomicrobia species.</title>
        <authorList>
            <person name="Wang Y."/>
            <person name="Shi Y."/>
            <person name="Qiu Z."/>
            <person name="Liu S."/>
            <person name="Yang H."/>
        </authorList>
    </citation>
    <scope>NUCLEOTIDE SEQUENCE [LARGE SCALE GENOMIC DNA]</scope>
    <source>
        <strain evidence="2 3">TSB47</strain>
    </source>
</reference>
<comment type="caution">
    <text evidence="2">The sequence shown here is derived from an EMBL/GenBank/DDBJ whole genome shotgun (WGS) entry which is preliminary data.</text>
</comment>
<name>A0A178IIY5_9BACT</name>
<dbReference type="RefSeq" id="WP_068770319.1">
    <property type="nucleotide sequence ID" value="NZ_CP109796.1"/>
</dbReference>
<sequence length="99" mass="11154">MKIAHWVCRDRFGSVRIRAVEILSISRETRDARVALNEGGRRIERQWPVPFAELASSPQKAVRMAISLVHAGDKNFPPPARPIEHGNKRTKTAPAAEQF</sequence>